<feature type="compositionally biased region" description="Basic and acidic residues" evidence="1">
    <location>
        <begin position="150"/>
        <end position="171"/>
    </location>
</feature>
<feature type="region of interest" description="Disordered" evidence="1">
    <location>
        <begin position="121"/>
        <end position="177"/>
    </location>
</feature>
<dbReference type="AlphaFoldDB" id="A0A367WRP8"/>
<dbReference type="Proteomes" id="UP000252255">
    <property type="component" value="Unassembled WGS sequence"/>
</dbReference>
<sequence>MKNVTVSTTRFRPDATSSSHSTSAVNRFAWLQHRIFQAENLSSTARLVACALVSFVNDQTLGCFPKLATLAKSTGLGERTVRNALNELAEHKLVVKHRRAAGWFNTRNTYQLIGISIETKAPQTRTKRKNVPAPAAASAPAPDSASNRNTDLRKSDRRAAKVRAAKREDQKQSLPALPSDQNQLIEVVVRRWQQLSVTPWTLQNAREHVGLAIERVGIDLVTDRLNALIKRRGLKHTDLLDHLQGLSIEQEIEPAETQDWLGNVPEDWAAIARDFADNPHHNCPRPFMWLKRLTPSFDGDCLTLKADTPCVRDQIRNQFFDILSAIVSKRGYQLSLA</sequence>
<proteinExistence type="predicted"/>
<dbReference type="InterPro" id="IPR036390">
    <property type="entry name" value="WH_DNA-bd_sf"/>
</dbReference>
<evidence type="ECO:0000313" key="3">
    <source>
        <dbReference type="Proteomes" id="UP000252255"/>
    </source>
</evidence>
<dbReference type="EMBL" id="JPWI01000015">
    <property type="protein sequence ID" value="RCK43231.1"/>
    <property type="molecule type" value="Genomic_DNA"/>
</dbReference>
<name>A0A367WRP8_9PROT</name>
<dbReference type="InterPro" id="IPR036388">
    <property type="entry name" value="WH-like_DNA-bd_sf"/>
</dbReference>
<protein>
    <recommendedName>
        <fullName evidence="4">Helix-turn-helix domain-containing protein</fullName>
    </recommendedName>
</protein>
<gene>
    <name evidence="2" type="ORF">TH30_19640</name>
</gene>
<dbReference type="SUPFAM" id="SSF46785">
    <property type="entry name" value="Winged helix' DNA-binding domain"/>
    <property type="match status" value="1"/>
</dbReference>
<dbReference type="OrthoDB" id="7350881at2"/>
<evidence type="ECO:0000313" key="2">
    <source>
        <dbReference type="EMBL" id="RCK43231.1"/>
    </source>
</evidence>
<organism evidence="2 3">
    <name type="scientific">Thalassospira profundimaris</name>
    <dbReference type="NCBI Taxonomy" id="502049"/>
    <lineage>
        <taxon>Bacteria</taxon>
        <taxon>Pseudomonadati</taxon>
        <taxon>Pseudomonadota</taxon>
        <taxon>Alphaproteobacteria</taxon>
        <taxon>Rhodospirillales</taxon>
        <taxon>Thalassospiraceae</taxon>
        <taxon>Thalassospira</taxon>
    </lineage>
</organism>
<evidence type="ECO:0008006" key="4">
    <source>
        <dbReference type="Google" id="ProtNLM"/>
    </source>
</evidence>
<feature type="compositionally biased region" description="Low complexity" evidence="1">
    <location>
        <begin position="132"/>
        <end position="146"/>
    </location>
</feature>
<comment type="caution">
    <text evidence="2">The sequence shown here is derived from an EMBL/GenBank/DDBJ whole genome shotgun (WGS) entry which is preliminary data.</text>
</comment>
<feature type="region of interest" description="Disordered" evidence="1">
    <location>
        <begin position="1"/>
        <end position="20"/>
    </location>
</feature>
<evidence type="ECO:0000256" key="1">
    <source>
        <dbReference type="SAM" id="MobiDB-lite"/>
    </source>
</evidence>
<reference evidence="2 3" key="1">
    <citation type="submission" date="2014-07" db="EMBL/GenBank/DDBJ databases">
        <title>Draft genome sequence of Thalassospira profundimaris PR54-5.</title>
        <authorList>
            <person name="Lai Q."/>
            <person name="Shao Z."/>
        </authorList>
    </citation>
    <scope>NUCLEOTIDE SEQUENCE [LARGE SCALE GENOMIC DNA]</scope>
    <source>
        <strain evidence="2 3">PR54-5</strain>
    </source>
</reference>
<dbReference type="Pfam" id="PF13730">
    <property type="entry name" value="HTH_36"/>
    <property type="match status" value="1"/>
</dbReference>
<accession>A0A367WRP8</accession>
<dbReference type="Gene3D" id="1.10.10.10">
    <property type="entry name" value="Winged helix-like DNA-binding domain superfamily/Winged helix DNA-binding domain"/>
    <property type="match status" value="1"/>
</dbReference>